<dbReference type="EMBL" id="MN893310">
    <property type="protein sequence ID" value="QOL70732.1"/>
    <property type="molecule type" value="Genomic_DNA"/>
</dbReference>
<evidence type="ECO:0000256" key="6">
    <source>
        <dbReference type="RuleBase" id="RU361230"/>
    </source>
</evidence>
<keyword evidence="5 6" id="KW-0946">Virion</keyword>
<keyword evidence="3 6" id="KW-1140">T=1 icosahedral capsid protein</keyword>
<comment type="subcellular location">
    <subcellularLocation>
        <location evidence="1 6">Virion</location>
    </subcellularLocation>
</comment>
<evidence type="ECO:0000256" key="7">
    <source>
        <dbReference type="SAM" id="MobiDB-lite"/>
    </source>
</evidence>
<protein>
    <recommendedName>
        <fullName evidence="6">Capsid protein</fullName>
    </recommendedName>
</protein>
<dbReference type="Pfam" id="PF02956">
    <property type="entry name" value="TT_ORF1"/>
    <property type="match status" value="1"/>
</dbReference>
<dbReference type="InterPro" id="IPR004219">
    <property type="entry name" value="TTvirus_Unk"/>
</dbReference>
<dbReference type="GO" id="GO:0039615">
    <property type="term" value="C:T=1 icosahedral viral capsid"/>
    <property type="evidence" value="ECO:0007669"/>
    <property type="project" value="UniProtKB-UniRule"/>
</dbReference>
<organism evidence="8">
    <name type="scientific">Torque teno virus</name>
    <dbReference type="NCBI Taxonomy" id="68887"/>
    <lineage>
        <taxon>Viruses</taxon>
        <taxon>Monodnaviria</taxon>
        <taxon>Shotokuvirae</taxon>
        <taxon>Commensaviricota</taxon>
        <taxon>Cardeaviricetes</taxon>
        <taxon>Sanitavirales</taxon>
        <taxon>Anelloviridae</taxon>
    </lineage>
</organism>
<evidence type="ECO:0000256" key="3">
    <source>
        <dbReference type="ARBA" id="ARBA00022431"/>
    </source>
</evidence>
<evidence type="ECO:0000256" key="2">
    <source>
        <dbReference type="ARBA" id="ARBA00006131"/>
    </source>
</evidence>
<accession>A0A7L9VUV2</accession>
<evidence type="ECO:0000256" key="1">
    <source>
        <dbReference type="ARBA" id="ARBA00004328"/>
    </source>
</evidence>
<sequence>MAWWWWRRRRRPWRRRRRRWRRRPRVRTRRPRRFVRRRRRRVRRKKRGWRRLYGRWKRRGRRRRKRKRLIMTQWNPSTVTRCFIVGYLPIIITGQGTASLNYSSHSDDITYPGPLGGGISSMRFNLRILYDQYCRGLNFWTKTNEDLDLARYLGTRFRFYRHPDVDFIVTWETSAPFTDSVVSGPHQHPGIQMLMKRKVIIPSFKTKPKGSSSIKVKITPPKLMIDKWYPQTELCEVTLFTLHATACDLRFPFCSPQTDTSCIQFQVLSYTAYRQNITILPNETTQQLLINFVNNNVKSNPNVLNTLATPYCFKFPSFPKVAANDSATGWATNPDSGDGDTIYQADKILTTWTNNNTVWYQKDQRAITNIHSAYGVPDNHTLEHKTGIFSPALLSPQRLNPQVPGLYTMITYNPITDKGVGNKIWCDPLTKNTFDYDPVKSKFLIQDLQLWAAASGYVDYCTKASKDESFKYNYRLVMQSPYTVPALFHDTETTKNRGFIPIGTQFAYGRMPDGSTQIPARWRLRWYPMLANQQAVLEDLFQTGPFAYRGNLKSATLTCKYASKWLWGGNRIFQQVVRDPCSHQQDQAVGPSRKPRAVQVFDPKYQAPEWMFHAWDIRRGLFGRQAIKRVSAKPTDDELIPTGPKRPRMEVPAFEEGQEKSLLFRQRKHRPWEETTEEETEAPSETEEENNQEQQLLRRLQQQRQLGRGLKCLFQQLTRTQMGLHVDPQLLAQV</sequence>
<evidence type="ECO:0000313" key="8">
    <source>
        <dbReference type="EMBL" id="QOL70732.1"/>
    </source>
</evidence>
<comment type="similarity">
    <text evidence="2 6">Belongs to the anelloviridae capsid protein family.</text>
</comment>
<feature type="compositionally biased region" description="Acidic residues" evidence="7">
    <location>
        <begin position="674"/>
        <end position="691"/>
    </location>
</feature>
<feature type="region of interest" description="Disordered" evidence="7">
    <location>
        <begin position="632"/>
        <end position="696"/>
    </location>
</feature>
<evidence type="ECO:0000256" key="4">
    <source>
        <dbReference type="ARBA" id="ARBA00022561"/>
    </source>
</evidence>
<reference evidence="8" key="1">
    <citation type="submission" date="2020-01" db="EMBL/GenBank/DDBJ databases">
        <title>The virome of bronchoalveolar lavage fluid from patients with fever of unknown origin.</title>
        <authorList>
            <person name="Li X."/>
            <person name="Zhang W."/>
        </authorList>
    </citation>
    <scope>NUCLEOTIDE SEQUENCE</scope>
    <source>
        <strain evidence="8">HTTVL3</strain>
    </source>
</reference>
<keyword evidence="4 6" id="KW-0167">Capsid protein</keyword>
<name>A0A7L9VUV2_9VIRU</name>
<evidence type="ECO:0000256" key="5">
    <source>
        <dbReference type="ARBA" id="ARBA00022844"/>
    </source>
</evidence>
<comment type="function">
    <text evidence="6">Self-assembles to form an icosahedral capsid.</text>
</comment>
<proteinExistence type="inferred from homology"/>